<keyword evidence="2" id="KW-1185">Reference proteome</keyword>
<dbReference type="RefSeq" id="WP_264515961.1">
    <property type="nucleotide sequence ID" value="NZ_JAPDDR010000014.1"/>
</dbReference>
<comment type="caution">
    <text evidence="1">The sequence shown here is derived from an EMBL/GenBank/DDBJ whole genome shotgun (WGS) entry which is preliminary data.</text>
</comment>
<gene>
    <name evidence="1" type="ORF">OJ996_22550</name>
</gene>
<evidence type="ECO:0000313" key="1">
    <source>
        <dbReference type="EMBL" id="MCW1916386.1"/>
    </source>
</evidence>
<reference evidence="1" key="1">
    <citation type="submission" date="2022-10" db="EMBL/GenBank/DDBJ databases">
        <title>Luteolibacter sp. GHJ8, whole genome shotgun sequencing project.</title>
        <authorList>
            <person name="Zhao G."/>
            <person name="Shen L."/>
        </authorList>
    </citation>
    <scope>NUCLEOTIDE SEQUENCE</scope>
    <source>
        <strain evidence="1">GHJ8</strain>
    </source>
</reference>
<protein>
    <submittedName>
        <fullName evidence="1">Uncharacterized protein</fullName>
    </submittedName>
</protein>
<dbReference type="Proteomes" id="UP001165653">
    <property type="component" value="Unassembled WGS sequence"/>
</dbReference>
<proteinExistence type="predicted"/>
<accession>A0ABT3G964</accession>
<sequence>MPQRSTLTFLHALASLTAALNGQPTSTTGDTKTMPRTAAEALCGPEIVLLGDAWEHVQLERDALRQLAKEGDLVIVPQKTAALRSHLVFMQNRSVMIFGEARKALDASIAEAQAIFPRVNALALTEKREELLSQLPTLEKLLLKVGEQYPEEALVSSSAASFLLPPVVPTLLIDLQATPPRAGEESVVRFRLKNGSGKPVTPDDLHTTHTEKLHALLLDPQFRDYHHEHPQPTGTPGEYEFRFTPKHDGPYRLWLDAMPVATGRGEFPISELSKIPRPFKKTAIPTEQVLATTVDGYRCELALQNGELLFGRPGMVTLAIADESGEPVDTLQPVMGAFAHMVGFADDFQTILHIHPTGGMPLPGQFGGPRIDFQLRPSQPGWLRLYVQFSVEGKEHLAEFVVKVTVP</sequence>
<evidence type="ECO:0000313" key="2">
    <source>
        <dbReference type="Proteomes" id="UP001165653"/>
    </source>
</evidence>
<organism evidence="1 2">
    <name type="scientific">Luteolibacter rhizosphaerae</name>
    <dbReference type="NCBI Taxonomy" id="2989719"/>
    <lineage>
        <taxon>Bacteria</taxon>
        <taxon>Pseudomonadati</taxon>
        <taxon>Verrucomicrobiota</taxon>
        <taxon>Verrucomicrobiia</taxon>
        <taxon>Verrucomicrobiales</taxon>
        <taxon>Verrucomicrobiaceae</taxon>
        <taxon>Luteolibacter</taxon>
    </lineage>
</organism>
<name>A0ABT3G964_9BACT</name>
<dbReference type="EMBL" id="JAPDDR010000014">
    <property type="protein sequence ID" value="MCW1916386.1"/>
    <property type="molecule type" value="Genomic_DNA"/>
</dbReference>